<feature type="region of interest" description="Disordered" evidence="1">
    <location>
        <begin position="30"/>
        <end position="54"/>
    </location>
</feature>
<reference evidence="2" key="1">
    <citation type="submission" date="2021-02" db="EMBL/GenBank/DDBJ databases">
        <authorList>
            <person name="Bekaert M."/>
        </authorList>
    </citation>
    <scope>NUCLEOTIDE SEQUENCE</scope>
    <source>
        <strain evidence="2">IoA-00</strain>
    </source>
</reference>
<dbReference type="InterPro" id="IPR044926">
    <property type="entry name" value="RGS_subdomain_2"/>
</dbReference>
<dbReference type="SUPFAM" id="SSF48097">
    <property type="entry name" value="Regulator of G-protein signaling, RGS"/>
    <property type="match status" value="1"/>
</dbReference>
<sequence>MVRPMMTEASKQQLNIKVLLESTSYSSNVIMGQRKSKTRRGSLQRSRPSTPPNTLENILSSTERTEEFKEFLHSLDEECEEETLRVDWLDFLLLSRDLHAVESSSSSAGLKRRLLREIQDIYFVENSSHRLNLSNDALWRECARFQTSSDLRLSPIWKAHDDVLKNLDDISRHFFEHASSQLTSRSRSYFLPSVNERNNKIMYWKSHPCIYFMFKKVISNLFKKILSLDYLKRRFLL</sequence>
<protein>
    <submittedName>
        <fullName evidence="2">(salmon louse) hypothetical protein</fullName>
    </submittedName>
</protein>
<evidence type="ECO:0000313" key="2">
    <source>
        <dbReference type="EMBL" id="CAF2944328.1"/>
    </source>
</evidence>
<proteinExistence type="predicted"/>
<keyword evidence="3" id="KW-1185">Reference proteome</keyword>
<evidence type="ECO:0000256" key="1">
    <source>
        <dbReference type="SAM" id="MobiDB-lite"/>
    </source>
</evidence>
<dbReference type="InterPro" id="IPR036305">
    <property type="entry name" value="RGS_sf"/>
</dbReference>
<feature type="compositionally biased region" description="Polar residues" evidence="1">
    <location>
        <begin position="43"/>
        <end position="54"/>
    </location>
</feature>
<evidence type="ECO:0000313" key="3">
    <source>
        <dbReference type="Proteomes" id="UP000675881"/>
    </source>
</evidence>
<dbReference type="Gene3D" id="1.10.167.10">
    <property type="entry name" value="Regulator of G-protein Signalling 4, domain 2"/>
    <property type="match status" value="1"/>
</dbReference>
<accession>A0A7R8CYU3</accession>
<name>A0A7R8CYU3_LEPSM</name>
<organism evidence="2 3">
    <name type="scientific">Lepeophtheirus salmonis</name>
    <name type="common">Salmon louse</name>
    <name type="synonym">Caligus salmonis</name>
    <dbReference type="NCBI Taxonomy" id="72036"/>
    <lineage>
        <taxon>Eukaryota</taxon>
        <taxon>Metazoa</taxon>
        <taxon>Ecdysozoa</taxon>
        <taxon>Arthropoda</taxon>
        <taxon>Crustacea</taxon>
        <taxon>Multicrustacea</taxon>
        <taxon>Hexanauplia</taxon>
        <taxon>Copepoda</taxon>
        <taxon>Siphonostomatoida</taxon>
        <taxon>Caligidae</taxon>
        <taxon>Lepeophtheirus</taxon>
    </lineage>
</organism>
<dbReference type="Proteomes" id="UP000675881">
    <property type="component" value="Chromosome 5"/>
</dbReference>
<dbReference type="EMBL" id="HG994584">
    <property type="protein sequence ID" value="CAF2944328.1"/>
    <property type="molecule type" value="Genomic_DNA"/>
</dbReference>
<dbReference type="AlphaFoldDB" id="A0A7R8CYU3"/>
<gene>
    <name evidence="2" type="ORF">LSAA_10820</name>
</gene>